<dbReference type="Pfam" id="PF02782">
    <property type="entry name" value="FGGY_C"/>
    <property type="match status" value="1"/>
</dbReference>
<dbReference type="InterPro" id="IPR018485">
    <property type="entry name" value="FGGY_C"/>
</dbReference>
<dbReference type="InterPro" id="IPR018484">
    <property type="entry name" value="FGGY_N"/>
</dbReference>
<comment type="caution">
    <text evidence="9">The sequence shown here is derived from an EMBL/GenBank/DDBJ whole genome shotgun (WGS) entry which is preliminary data.</text>
</comment>
<dbReference type="PANTHER" id="PTHR43095:SF2">
    <property type="entry name" value="GLUCONOKINASE"/>
    <property type="match status" value="1"/>
</dbReference>
<dbReference type="GO" id="GO:0019301">
    <property type="term" value="P:rhamnose catabolic process"/>
    <property type="evidence" value="ECO:0007669"/>
    <property type="project" value="InterPro"/>
</dbReference>
<dbReference type="GO" id="GO:0008737">
    <property type="term" value="F:L-fuculokinase activity"/>
    <property type="evidence" value="ECO:0007669"/>
    <property type="project" value="UniProtKB-EC"/>
</dbReference>
<keyword evidence="2 9" id="KW-0808">Transferase</keyword>
<evidence type="ECO:0000313" key="9">
    <source>
        <dbReference type="EMBL" id="KKI52429.1"/>
    </source>
</evidence>
<dbReference type="EMBL" id="LAYJ01000013">
    <property type="protein sequence ID" value="KKI52429.1"/>
    <property type="molecule type" value="Genomic_DNA"/>
</dbReference>
<accession>A0A0M2NIR8</accession>
<feature type="domain" description="Carbohydrate kinase FGGY N-terminal" evidence="7">
    <location>
        <begin position="4"/>
        <end position="242"/>
    </location>
</feature>
<name>A0A0M2NIR8_9FIRM</name>
<dbReference type="SUPFAM" id="SSF53067">
    <property type="entry name" value="Actin-like ATPase domain"/>
    <property type="match status" value="2"/>
</dbReference>
<dbReference type="Pfam" id="PF00370">
    <property type="entry name" value="FGGY_N"/>
    <property type="match status" value="1"/>
</dbReference>
<keyword evidence="6" id="KW-0684">Rhamnose metabolism</keyword>
<dbReference type="AlphaFoldDB" id="A0A0M2NIR8"/>
<dbReference type="PANTHER" id="PTHR43095">
    <property type="entry name" value="SUGAR KINASE"/>
    <property type="match status" value="1"/>
</dbReference>
<dbReference type="CDD" id="cd07771">
    <property type="entry name" value="ASKHA_NBD_FGGY_RhaB-like"/>
    <property type="match status" value="1"/>
</dbReference>
<dbReference type="GO" id="GO:0008993">
    <property type="term" value="F:rhamnulokinase activity"/>
    <property type="evidence" value="ECO:0007669"/>
    <property type="project" value="InterPro"/>
</dbReference>
<evidence type="ECO:0000313" key="10">
    <source>
        <dbReference type="Proteomes" id="UP000034076"/>
    </source>
</evidence>
<gene>
    <name evidence="9" type="ORF">CHK_0046</name>
</gene>
<comment type="similarity">
    <text evidence="1">Belongs to the FGGY kinase family.</text>
</comment>
<dbReference type="Gene3D" id="3.30.420.40">
    <property type="match status" value="2"/>
</dbReference>
<keyword evidence="4 9" id="KW-0418">Kinase</keyword>
<evidence type="ECO:0000256" key="2">
    <source>
        <dbReference type="ARBA" id="ARBA00022679"/>
    </source>
</evidence>
<evidence type="ECO:0000256" key="4">
    <source>
        <dbReference type="ARBA" id="ARBA00022777"/>
    </source>
</evidence>
<dbReference type="GO" id="GO:0005524">
    <property type="term" value="F:ATP binding"/>
    <property type="evidence" value="ECO:0007669"/>
    <property type="project" value="UniProtKB-KW"/>
</dbReference>
<protein>
    <submittedName>
        <fullName evidence="9">L-fuculokinase</fullName>
        <ecNumber evidence="9">2.7.1.51</ecNumber>
    </submittedName>
</protein>
<evidence type="ECO:0000259" key="7">
    <source>
        <dbReference type="Pfam" id="PF00370"/>
    </source>
</evidence>
<dbReference type="InterPro" id="IPR013449">
    <property type="entry name" value="Rhamnulokinase"/>
</dbReference>
<keyword evidence="3" id="KW-0547">Nucleotide-binding</keyword>
<dbReference type="Proteomes" id="UP000034076">
    <property type="component" value="Unassembled WGS sequence"/>
</dbReference>
<dbReference type="RefSeq" id="WP_046441843.1">
    <property type="nucleotide sequence ID" value="NZ_LAYJ01000013.1"/>
</dbReference>
<evidence type="ECO:0000256" key="1">
    <source>
        <dbReference type="ARBA" id="ARBA00009156"/>
    </source>
</evidence>
<dbReference type="STRING" id="270498.CHK_0046"/>
<feature type="domain" description="Carbohydrate kinase FGGY C-terminal" evidence="8">
    <location>
        <begin position="255"/>
        <end position="445"/>
    </location>
</feature>
<evidence type="ECO:0000256" key="5">
    <source>
        <dbReference type="ARBA" id="ARBA00022840"/>
    </source>
</evidence>
<organism evidence="9 10">
    <name type="scientific">Christensenella hongkongensis</name>
    <dbReference type="NCBI Taxonomy" id="270498"/>
    <lineage>
        <taxon>Bacteria</taxon>
        <taxon>Bacillati</taxon>
        <taxon>Bacillota</taxon>
        <taxon>Clostridia</taxon>
        <taxon>Christensenellales</taxon>
        <taxon>Christensenellaceae</taxon>
        <taxon>Christensenella</taxon>
    </lineage>
</organism>
<dbReference type="EC" id="2.7.1.51" evidence="9"/>
<proteinExistence type="inferred from homology"/>
<dbReference type="InterPro" id="IPR043129">
    <property type="entry name" value="ATPase_NBD"/>
</dbReference>
<dbReference type="OrthoDB" id="9761504at2"/>
<evidence type="ECO:0000256" key="3">
    <source>
        <dbReference type="ARBA" id="ARBA00022741"/>
    </source>
</evidence>
<reference evidence="9 10" key="1">
    <citation type="submission" date="2015-04" db="EMBL/GenBank/DDBJ databases">
        <title>Draft genome sequence of bacteremic isolate Catabacter hongkongensis type strain HKU16T.</title>
        <authorList>
            <person name="Lau S.K."/>
            <person name="Teng J.L."/>
            <person name="Huang Y."/>
            <person name="Curreem S.O."/>
            <person name="Tsui S.K."/>
            <person name="Woo P.C."/>
        </authorList>
    </citation>
    <scope>NUCLEOTIDE SEQUENCE [LARGE SCALE GENOMIC DNA]</scope>
    <source>
        <strain evidence="9 10">HKU16</strain>
    </source>
</reference>
<evidence type="ECO:0000259" key="8">
    <source>
        <dbReference type="Pfam" id="PF02782"/>
    </source>
</evidence>
<keyword evidence="10" id="KW-1185">Reference proteome</keyword>
<dbReference type="PATRIC" id="fig|270498.16.peg.2258"/>
<dbReference type="InterPro" id="IPR050406">
    <property type="entry name" value="FGGY_Carb_Kinase"/>
</dbReference>
<sequence length="489" mass="54735">MSRILAFDFGASSGRAMIAQFVDGRITMEEIHRFTNDPVSVRETLYWDALRLFFNIKQGITRAVNAGGFDMIGIDTWGVDFGLIGYDGQLVQNPVHYRDGRTKQPYRDFFKKITPDELYETAGIQHMAINTLYQLYALREQSPDLLDQTQKILFTPDLYNYFLTGEMKAEYTIASTSEMLDAKKRDWSDKLLGLVGIPREKLCDITMPGSKCGLLSDEICHELGAPKATVMCTASHDTASAVAAIPTQEKDFIFISCGTWSLLGTELGEPCLNAKAREYNFTNEGGVNDKYCFMQNIMGTWLIQESRRQWIREGEEYGFGELESEATKAEGFRCFVDVDDEAFVEPGNLPRRIRAYCRQTGQFEPQAKGEVIRCIDESLAMKFAYSIARLEECTGKTYGTVHILGGGTKSALLCQMTANATGKTVVAGPDEATVLGNVAVQLIAAGEIADVAEARRVVEQSTGLKRYEPQDTQLWQTHFETYQNIMEGR</sequence>
<keyword evidence="5" id="KW-0067">ATP-binding</keyword>
<evidence type="ECO:0000256" key="6">
    <source>
        <dbReference type="ARBA" id="ARBA00023308"/>
    </source>
</evidence>